<feature type="compositionally biased region" description="Low complexity" evidence="1">
    <location>
        <begin position="650"/>
        <end position="671"/>
    </location>
</feature>
<feature type="compositionally biased region" description="Polar residues" evidence="1">
    <location>
        <begin position="899"/>
        <end position="908"/>
    </location>
</feature>
<keyword evidence="4" id="KW-1185">Reference proteome</keyword>
<feature type="region of interest" description="Disordered" evidence="1">
    <location>
        <begin position="441"/>
        <end position="535"/>
    </location>
</feature>
<organism evidence="3 4">
    <name type="scientific">Tetrapyrgos nigripes</name>
    <dbReference type="NCBI Taxonomy" id="182062"/>
    <lineage>
        <taxon>Eukaryota</taxon>
        <taxon>Fungi</taxon>
        <taxon>Dikarya</taxon>
        <taxon>Basidiomycota</taxon>
        <taxon>Agaricomycotina</taxon>
        <taxon>Agaricomycetes</taxon>
        <taxon>Agaricomycetidae</taxon>
        <taxon>Agaricales</taxon>
        <taxon>Marasmiineae</taxon>
        <taxon>Marasmiaceae</taxon>
        <taxon>Tetrapyrgos</taxon>
    </lineage>
</organism>
<feature type="compositionally biased region" description="Polar residues" evidence="1">
    <location>
        <begin position="975"/>
        <end position="991"/>
    </location>
</feature>
<gene>
    <name evidence="3" type="ORF">D9758_015472</name>
</gene>
<dbReference type="CDD" id="cd00067">
    <property type="entry name" value="GAL4"/>
    <property type="match status" value="1"/>
</dbReference>
<feature type="compositionally biased region" description="Polar residues" evidence="1">
    <location>
        <begin position="459"/>
        <end position="478"/>
    </location>
</feature>
<feature type="region of interest" description="Disordered" evidence="1">
    <location>
        <begin position="173"/>
        <end position="192"/>
    </location>
</feature>
<reference evidence="3 4" key="1">
    <citation type="journal article" date="2020" name="ISME J.">
        <title>Uncovering the hidden diversity of litter-decomposition mechanisms in mushroom-forming fungi.</title>
        <authorList>
            <person name="Floudas D."/>
            <person name="Bentzer J."/>
            <person name="Ahren D."/>
            <person name="Johansson T."/>
            <person name="Persson P."/>
            <person name="Tunlid A."/>
        </authorList>
    </citation>
    <scope>NUCLEOTIDE SEQUENCE [LARGE SCALE GENOMIC DNA]</scope>
    <source>
        <strain evidence="3 4">CBS 291.85</strain>
    </source>
</reference>
<protein>
    <recommendedName>
        <fullName evidence="2">Zn(2)-C6 fungal-type domain-containing protein</fullName>
    </recommendedName>
</protein>
<evidence type="ECO:0000256" key="1">
    <source>
        <dbReference type="SAM" id="MobiDB-lite"/>
    </source>
</evidence>
<evidence type="ECO:0000313" key="4">
    <source>
        <dbReference type="Proteomes" id="UP000559256"/>
    </source>
</evidence>
<feature type="compositionally biased region" description="Basic and acidic residues" evidence="1">
    <location>
        <begin position="748"/>
        <end position="759"/>
    </location>
</feature>
<evidence type="ECO:0000313" key="3">
    <source>
        <dbReference type="EMBL" id="KAF5344417.1"/>
    </source>
</evidence>
<sequence>MIIDGICLADSTVPKYHPTRGLRVRLSLPFFSDHLSYSNSLANAIGLLFFASNFNVFLSDWLQNATRWGLLDTFRINSTPNLQPVEKKQLWLSSTELASYLALTTGWINLAPPIPSTLDFVGGLEKHRQQLKGNFEDFLDEYDVIIGYWSVEMLTLPSTTSDLLSRHVNKCHANEKPMSSTGNSRRKGSASAARATTSKQACDQCVQSSLPCDGCNPCAKCVQRKCRCTFVKFHRQTAPIGPGHNPRASNPNGIPSSLGSIGSLGGLGGLNAMALNGLGVNGINSVPSMNPGLVGSMGMGGLGGVGGISAGLNGPSLTSIGSLGGVGSFSLLPPGTTASGLPGNRIAPLYQQNASAAAAAAAAEAGGAATGSGEDFLVAAAGANGDSFTQSQFSFPSVYGTSSSVDNGIGTVGHLGGVSGLDEYANKFRAQQAELMRRGSIGHGYSSHHSQGPQRPHSSHASPTNWSMGSVNGWSTEPESYHRGHRPTFMDDGRMHGHPVYEHGHRERRLSGEFSDASISESAQSGSVPSSAASSSVHLPLVTAYSFRHLDMPDDGSSYSLSSRHSGSPPNNDPSAGSRPGTSHGEGGFHNAFGLMSLEDPAVLAGLQNDGAPFFSMMDQLGPEGMQNFGAMIDPGDPNATPMPDKLQQLHAQAQAHVAQAQQQQQQHNHQSPPNGGFAHPSSSYSARPSTGHGYPSMSSYGGTHGAGPIMTPGSREQEMKDLKDFWKAYMRTPLSGPGGGILTSTSPEREKDRARDGDIPMLSPGLHGPPNGYRRQRVSSLPSVKTPTPLDEANAHSYYGSFGVTPGGQNQNQNQNQSQNQSGSRSHPNTSQVLPPAAAAGTLHANEDLRSYEAAVLARKAPTNLNLVPRVKRKATMDGSPQSNPHDSSLSPPPYPVNASSMTGVINSQSPPTSSSRESSSSLDDPGSDGVSRRPSFKRLASQTLESRHVKRALLHRDKNIAGEFDFEESSSSNLHSNPVSAAMSRTTSAHHSDVESTEEALADDEDDSAEPAKRRLLNSHAISIPTSAPTSSPPSTNASPIVGSAQSNFLASLGGSPTMLYGSVPAKTGQTLMQQALLSGSASGSPIMGISELAEKRRRMSVPTSKSPTNMSFIEAGQL</sequence>
<feature type="region of interest" description="Disordered" evidence="1">
    <location>
        <begin position="556"/>
        <end position="592"/>
    </location>
</feature>
<feature type="region of interest" description="Disordered" evidence="1">
    <location>
        <begin position="968"/>
        <end position="1013"/>
    </location>
</feature>
<feature type="compositionally biased region" description="Polar residues" evidence="1">
    <location>
        <begin position="880"/>
        <end position="891"/>
    </location>
</feature>
<feature type="compositionally biased region" description="Low complexity" evidence="1">
    <location>
        <begin position="443"/>
        <end position="452"/>
    </location>
</feature>
<accession>A0A8H5CMA0</accession>
<dbReference type="InterPro" id="IPR001138">
    <property type="entry name" value="Zn2Cys6_DnaBD"/>
</dbReference>
<feature type="region of interest" description="Disordered" evidence="1">
    <location>
        <begin position="650"/>
        <end position="715"/>
    </location>
</feature>
<feature type="domain" description="Zn(2)-C6 fungal-type" evidence="2">
    <location>
        <begin position="201"/>
        <end position="230"/>
    </location>
</feature>
<comment type="caution">
    <text evidence="3">The sequence shown here is derived from an EMBL/GenBank/DDBJ whole genome shotgun (WGS) entry which is preliminary data.</text>
</comment>
<feature type="compositionally biased region" description="Low complexity" evidence="1">
    <location>
        <begin position="808"/>
        <end position="825"/>
    </location>
</feature>
<feature type="compositionally biased region" description="Low complexity" evidence="1">
    <location>
        <begin position="557"/>
        <end position="568"/>
    </location>
</feature>
<proteinExistence type="predicted"/>
<dbReference type="PROSITE" id="PS50048">
    <property type="entry name" value="ZN2_CY6_FUNGAL_2"/>
    <property type="match status" value="1"/>
</dbReference>
<feature type="compositionally biased region" description="Basic and acidic residues" evidence="1">
    <location>
        <begin position="488"/>
        <end position="511"/>
    </location>
</feature>
<dbReference type="Proteomes" id="UP000559256">
    <property type="component" value="Unassembled WGS sequence"/>
</dbReference>
<dbReference type="AlphaFoldDB" id="A0A8H5CMA0"/>
<feature type="region of interest" description="Disordered" evidence="1">
    <location>
        <begin position="1097"/>
        <end position="1121"/>
    </location>
</feature>
<feature type="compositionally biased region" description="Acidic residues" evidence="1">
    <location>
        <begin position="997"/>
        <end position="1011"/>
    </location>
</feature>
<feature type="region of interest" description="Disordered" evidence="1">
    <location>
        <begin position="1024"/>
        <end position="1043"/>
    </location>
</feature>
<feature type="compositionally biased region" description="Low complexity" evidence="1">
    <location>
        <begin position="909"/>
        <end position="931"/>
    </location>
</feature>
<dbReference type="GO" id="GO:0008270">
    <property type="term" value="F:zinc ion binding"/>
    <property type="evidence" value="ECO:0007669"/>
    <property type="project" value="InterPro"/>
</dbReference>
<feature type="compositionally biased region" description="Polar residues" evidence="1">
    <location>
        <begin position="1104"/>
        <end position="1114"/>
    </location>
</feature>
<dbReference type="EMBL" id="JAACJM010000125">
    <property type="protein sequence ID" value="KAF5344417.1"/>
    <property type="molecule type" value="Genomic_DNA"/>
</dbReference>
<feature type="compositionally biased region" description="Low complexity" evidence="1">
    <location>
        <begin position="520"/>
        <end position="535"/>
    </location>
</feature>
<name>A0A8H5CMA0_9AGAR</name>
<feature type="region of interest" description="Disordered" evidence="1">
    <location>
        <begin position="731"/>
        <end position="835"/>
    </location>
</feature>
<feature type="region of interest" description="Disordered" evidence="1">
    <location>
        <begin position="868"/>
        <end position="945"/>
    </location>
</feature>
<dbReference type="OrthoDB" id="6365676at2759"/>
<dbReference type="GO" id="GO:0000981">
    <property type="term" value="F:DNA-binding transcription factor activity, RNA polymerase II-specific"/>
    <property type="evidence" value="ECO:0007669"/>
    <property type="project" value="InterPro"/>
</dbReference>
<evidence type="ECO:0000259" key="2">
    <source>
        <dbReference type="PROSITE" id="PS50048"/>
    </source>
</evidence>